<keyword evidence="2" id="KW-0723">Serine/threonine-protein kinase</keyword>
<dbReference type="Gene3D" id="1.10.510.10">
    <property type="entry name" value="Transferase(Phosphotransferase) domain 1"/>
    <property type="match status" value="1"/>
</dbReference>
<name>A0A2P2MV58_RHIMU</name>
<sequence>MKSTNHKSFSMETLDMTTPLCIFFFFLHSFIIFVAGQTEPSYVPRDNIVLDCGSDSDNTIQGRTWKAETRSKLLLFEQNNASVASPAVGYPRTVNAVPYRTARLSCSQFSYGFPVTAGPKFVRLYFYPASYPNFTSSAALFSVKAGRFTLLRNFSTAHHAQALGLEAIYKEFCVNVENDQRLSITFSPAPGIPDAYAFVNGIEVVSMPDDLYYSGEADPGVNFVGQINPLPIDRTRALEMMYRINMGGNSLSAMRDSGLYRSWSMDNDYLTNAQPSALPFNNTIQLVYNNRTRFAAPGQVYRTARTMGLNKTVNENYNLTWEFPVDSSFTYFVRLHFCEFQPLILEQGDRVFEIYMANQTAEDHADVIEWAGRYGIPVFRDYAVMIGAKGSEKFQNISIALHPLPERETSYSDAILNGLEIFKLSESDNLAGPNPDPLPIRPPTGVANVPISSKSKSNRITIVTSVVGSVSAIILLSLLVFFILHRRKKAKDSCDGASFLTTSAKSTKSGRSSLPSDLCHHFSLGEIKAATNNFDSVFIIGVGGFGNVYKGFIDGGTTPVAIKRLNPGSQQGANEFQTEIEMLSQLRHIHLVSLIGYCYEDGEMILVYDYMGHGTLRDHLYKTDNPPLSWNQRLEICIGSARGLQYLHSEAKQTIIHRDVKTTNILLDENWVAKVSDFGLSKIGPTSMSKGHVSTVVKGSFGYVDPEYYRLQQLTDKSDVYSFGVVLCEILCAKPPVNKSGIQKPASLAEHFRLCYRKGMLNEIIDPYLDGKIAPECLKRFAEIAASCLLEHGIDRPPMADVVWGLEFALQLQKSAEEKIEFGEAQTLVDVSDERAMKDHSTASSNDLFSNSSSIVIGSRIGGITTTSSSEEMSLRSINFETMMSGAVFSEMRKSEGR</sequence>
<dbReference type="AlphaFoldDB" id="A0A2P2MV58"/>
<dbReference type="GO" id="GO:0016020">
    <property type="term" value="C:membrane"/>
    <property type="evidence" value="ECO:0007669"/>
    <property type="project" value="UniProtKB-SubCell"/>
</dbReference>
<keyword evidence="10 13" id="KW-0472">Membrane</keyword>
<keyword evidence="4 13" id="KW-0812">Transmembrane</keyword>
<accession>A0A2P2MV58</accession>
<dbReference type="GO" id="GO:0004714">
    <property type="term" value="F:transmembrane receptor protein tyrosine kinase activity"/>
    <property type="evidence" value="ECO:0007669"/>
    <property type="project" value="InterPro"/>
</dbReference>
<organism evidence="15">
    <name type="scientific">Rhizophora mucronata</name>
    <name type="common">Asiatic mangrove</name>
    <dbReference type="NCBI Taxonomy" id="61149"/>
    <lineage>
        <taxon>Eukaryota</taxon>
        <taxon>Viridiplantae</taxon>
        <taxon>Streptophyta</taxon>
        <taxon>Embryophyta</taxon>
        <taxon>Tracheophyta</taxon>
        <taxon>Spermatophyta</taxon>
        <taxon>Magnoliopsida</taxon>
        <taxon>eudicotyledons</taxon>
        <taxon>Gunneridae</taxon>
        <taxon>Pentapetalae</taxon>
        <taxon>rosids</taxon>
        <taxon>fabids</taxon>
        <taxon>Malpighiales</taxon>
        <taxon>Rhizophoraceae</taxon>
        <taxon>Rhizophora</taxon>
    </lineage>
</organism>
<evidence type="ECO:0000313" key="15">
    <source>
        <dbReference type="EMBL" id="MBX34101.1"/>
    </source>
</evidence>
<dbReference type="InterPro" id="IPR000719">
    <property type="entry name" value="Prot_kinase_dom"/>
</dbReference>
<evidence type="ECO:0000256" key="6">
    <source>
        <dbReference type="ARBA" id="ARBA00022741"/>
    </source>
</evidence>
<dbReference type="PROSITE" id="PS00108">
    <property type="entry name" value="PROTEIN_KINASE_ST"/>
    <property type="match status" value="1"/>
</dbReference>
<reference evidence="15" key="1">
    <citation type="submission" date="2018-02" db="EMBL/GenBank/DDBJ databases">
        <title>Rhizophora mucronata_Transcriptome.</title>
        <authorList>
            <person name="Meera S.P."/>
            <person name="Sreeshan A."/>
            <person name="Augustine A."/>
        </authorList>
    </citation>
    <scope>NUCLEOTIDE SEQUENCE</scope>
    <source>
        <tissue evidence="15">Leaf</tissue>
    </source>
</reference>
<dbReference type="CDD" id="cd14066">
    <property type="entry name" value="STKc_IRAK"/>
    <property type="match status" value="1"/>
</dbReference>
<evidence type="ECO:0000256" key="12">
    <source>
        <dbReference type="PROSITE-ProRule" id="PRU10141"/>
    </source>
</evidence>
<evidence type="ECO:0000256" key="8">
    <source>
        <dbReference type="ARBA" id="ARBA00022840"/>
    </source>
</evidence>
<dbReference type="PANTHER" id="PTHR34590">
    <property type="entry name" value="OS03G0124300 PROTEIN-RELATED"/>
    <property type="match status" value="1"/>
</dbReference>
<dbReference type="InterPro" id="IPR008271">
    <property type="entry name" value="Ser/Thr_kinase_AS"/>
</dbReference>
<dbReference type="InterPro" id="IPR011009">
    <property type="entry name" value="Kinase-like_dom_sf"/>
</dbReference>
<dbReference type="FunFam" id="1.10.510.10:FF:000252">
    <property type="entry name" value="Receptor-like protein kinase FERONIA"/>
    <property type="match status" value="1"/>
</dbReference>
<dbReference type="FunFam" id="2.60.120.430:FF:000003">
    <property type="entry name" value="FERONIA receptor-like kinase"/>
    <property type="match status" value="1"/>
</dbReference>
<evidence type="ECO:0000256" key="3">
    <source>
        <dbReference type="ARBA" id="ARBA00022679"/>
    </source>
</evidence>
<evidence type="ECO:0000256" key="2">
    <source>
        <dbReference type="ARBA" id="ARBA00022527"/>
    </source>
</evidence>
<evidence type="ECO:0000256" key="10">
    <source>
        <dbReference type="ARBA" id="ARBA00023136"/>
    </source>
</evidence>
<keyword evidence="3" id="KW-0808">Transferase</keyword>
<keyword evidence="9 13" id="KW-1133">Transmembrane helix</keyword>
<dbReference type="InterPro" id="IPR001245">
    <property type="entry name" value="Ser-Thr/Tyr_kinase_cat_dom"/>
</dbReference>
<protein>
    <submittedName>
        <fullName evidence="15">Uncharacterized protein MANES_01G093700</fullName>
    </submittedName>
</protein>
<keyword evidence="6 12" id="KW-0547">Nucleotide-binding</keyword>
<dbReference type="SMART" id="SM00220">
    <property type="entry name" value="S_TKc"/>
    <property type="match status" value="1"/>
</dbReference>
<dbReference type="PROSITE" id="PS00107">
    <property type="entry name" value="PROTEIN_KINASE_ATP"/>
    <property type="match status" value="1"/>
</dbReference>
<dbReference type="GO" id="GO:0004674">
    <property type="term" value="F:protein serine/threonine kinase activity"/>
    <property type="evidence" value="ECO:0007669"/>
    <property type="project" value="UniProtKB-KW"/>
</dbReference>
<keyword evidence="7" id="KW-0418">Kinase</keyword>
<dbReference type="FunFam" id="2.60.120.430:FF:000007">
    <property type="entry name" value="FERONIA receptor-like kinase"/>
    <property type="match status" value="1"/>
</dbReference>
<evidence type="ECO:0000256" key="13">
    <source>
        <dbReference type="SAM" id="Phobius"/>
    </source>
</evidence>
<evidence type="ECO:0000256" key="11">
    <source>
        <dbReference type="ARBA" id="ARBA00023180"/>
    </source>
</evidence>
<dbReference type="EMBL" id="GGEC01053617">
    <property type="protein sequence ID" value="MBX34101.1"/>
    <property type="molecule type" value="Transcribed_RNA"/>
</dbReference>
<dbReference type="Gene3D" id="3.30.200.20">
    <property type="entry name" value="Phosphorylase Kinase, domain 1"/>
    <property type="match status" value="1"/>
</dbReference>
<dbReference type="InterPro" id="IPR024788">
    <property type="entry name" value="Malectin-like_Carb-bd_dom"/>
</dbReference>
<dbReference type="SUPFAM" id="SSF56112">
    <property type="entry name" value="Protein kinase-like (PK-like)"/>
    <property type="match status" value="1"/>
</dbReference>
<evidence type="ECO:0000256" key="4">
    <source>
        <dbReference type="ARBA" id="ARBA00022692"/>
    </source>
</evidence>
<evidence type="ECO:0000256" key="5">
    <source>
        <dbReference type="ARBA" id="ARBA00022729"/>
    </source>
</evidence>
<dbReference type="Gene3D" id="2.60.120.430">
    <property type="entry name" value="Galactose-binding lectin"/>
    <property type="match status" value="2"/>
</dbReference>
<comment type="subcellular location">
    <subcellularLocation>
        <location evidence="1">Membrane</location>
        <topology evidence="1">Single-pass type I membrane protein</topology>
    </subcellularLocation>
</comment>
<keyword evidence="5" id="KW-0732">Signal</keyword>
<dbReference type="PANTHER" id="PTHR34590:SF15">
    <property type="entry name" value="PROTEIN KINASE DOMAIN-CONTAINING PROTEIN"/>
    <property type="match status" value="1"/>
</dbReference>
<dbReference type="GO" id="GO:0010038">
    <property type="term" value="P:response to metal ion"/>
    <property type="evidence" value="ECO:0007669"/>
    <property type="project" value="UniProtKB-ARBA"/>
</dbReference>
<keyword evidence="8 12" id="KW-0067">ATP-binding</keyword>
<feature type="transmembrane region" description="Helical" evidence="13">
    <location>
        <begin position="460"/>
        <end position="484"/>
    </location>
</feature>
<evidence type="ECO:0000256" key="9">
    <source>
        <dbReference type="ARBA" id="ARBA00022989"/>
    </source>
</evidence>
<evidence type="ECO:0000256" key="1">
    <source>
        <dbReference type="ARBA" id="ARBA00004479"/>
    </source>
</evidence>
<dbReference type="FunFam" id="3.30.200.20:FF:000645">
    <property type="entry name" value="Receptor-like protein kinase FERONIA"/>
    <property type="match status" value="1"/>
</dbReference>
<dbReference type="PROSITE" id="PS50011">
    <property type="entry name" value="PROTEIN_KINASE_DOM"/>
    <property type="match status" value="1"/>
</dbReference>
<dbReference type="Pfam" id="PF12819">
    <property type="entry name" value="Malectin_like"/>
    <property type="match status" value="1"/>
</dbReference>
<dbReference type="Pfam" id="PF07714">
    <property type="entry name" value="PK_Tyr_Ser-Thr"/>
    <property type="match status" value="1"/>
</dbReference>
<dbReference type="InterPro" id="IPR045272">
    <property type="entry name" value="ANXUR1/2-like"/>
</dbReference>
<dbReference type="GO" id="GO:0005524">
    <property type="term" value="F:ATP binding"/>
    <property type="evidence" value="ECO:0007669"/>
    <property type="project" value="UniProtKB-UniRule"/>
</dbReference>
<dbReference type="CDD" id="cd12087">
    <property type="entry name" value="TM_EGFR-like"/>
    <property type="match status" value="1"/>
</dbReference>
<evidence type="ECO:0000256" key="7">
    <source>
        <dbReference type="ARBA" id="ARBA00022777"/>
    </source>
</evidence>
<feature type="domain" description="Protein kinase" evidence="14">
    <location>
        <begin position="534"/>
        <end position="809"/>
    </location>
</feature>
<evidence type="ECO:0000259" key="14">
    <source>
        <dbReference type="PROSITE" id="PS50011"/>
    </source>
</evidence>
<proteinExistence type="predicted"/>
<dbReference type="InterPro" id="IPR017441">
    <property type="entry name" value="Protein_kinase_ATP_BS"/>
</dbReference>
<keyword evidence="11" id="KW-0325">Glycoprotein</keyword>
<feature type="binding site" evidence="12">
    <location>
        <position position="563"/>
    </location>
    <ligand>
        <name>ATP</name>
        <dbReference type="ChEBI" id="CHEBI:30616"/>
    </ligand>
</feature>